<dbReference type="InterPro" id="IPR032675">
    <property type="entry name" value="LRR_dom_sf"/>
</dbReference>
<dbReference type="InterPro" id="IPR055414">
    <property type="entry name" value="LRR_R13L4/SHOC2-like"/>
</dbReference>
<sequence length="513" mass="58458">MKSEERLSRIIATIVEQKCLRTLLTFNGSQILNDSQLLGLNRLRVLRVDSEAMDSIPGSLGDLIHLRYLNLDGTNIRELPESIGRLTNLQFLNLRSCVYLTKLPNSITQLHNLRRLGLYNTPLSYFPKGIAKLEKLNDLSGFVVADDHQMEQSGLKELNSLPLLRMLSISKLERAQKGDLSLEKLTHLVNVKLLYSEEIINTEEAEIDRIEDVLEELRPPQFLQHLHIRNFSGRRYPSWMKSPSFGSCLPNLVKLELSDATLCERLPPAGELPQLKHLDIDGALSVKTIGSEFVGLGVMRTAFPKLETFNLGGMENLEEWSFEEVASDQQRFVLLPRLDELTLEGCPKLAALPKGLAQSAIKKLLIEGAYKLIEVENLPNLTELVLMGNLFLKRISSLPQLQFLVVNTCPLLDCVEKMQALQRLDLFDVYMEVLPPWLPILLQERKPVDDEDDDFLFQLYCSEKVLWRCLKGGPDWSIIEQIPRVYASDDTGKGFLRYTKQPFSYFTNMYVVD</sequence>
<dbReference type="Pfam" id="PF23598">
    <property type="entry name" value="LRR_14"/>
    <property type="match status" value="1"/>
</dbReference>
<dbReference type="SMART" id="SM00369">
    <property type="entry name" value="LRR_TYP"/>
    <property type="match status" value="3"/>
</dbReference>
<dbReference type="Proteomes" id="UP000236161">
    <property type="component" value="Unassembled WGS sequence"/>
</dbReference>
<evidence type="ECO:0000313" key="5">
    <source>
        <dbReference type="Proteomes" id="UP000236161"/>
    </source>
</evidence>
<evidence type="ECO:0000256" key="2">
    <source>
        <dbReference type="ARBA" id="ARBA00022737"/>
    </source>
</evidence>
<dbReference type="InterPro" id="IPR003591">
    <property type="entry name" value="Leu-rich_rpt_typical-subtyp"/>
</dbReference>
<evidence type="ECO:0000313" key="4">
    <source>
        <dbReference type="EMBL" id="PKA48111.1"/>
    </source>
</evidence>
<dbReference type="AlphaFoldDB" id="A0A2H9ZXT1"/>
<keyword evidence="5" id="KW-1185">Reference proteome</keyword>
<feature type="domain" description="Disease resistance R13L4/SHOC-2-like LRR" evidence="3">
    <location>
        <begin position="21"/>
        <end position="343"/>
    </location>
</feature>
<dbReference type="SUPFAM" id="SSF52058">
    <property type="entry name" value="L domain-like"/>
    <property type="match status" value="1"/>
</dbReference>
<evidence type="ECO:0000256" key="1">
    <source>
        <dbReference type="ARBA" id="ARBA00022614"/>
    </source>
</evidence>
<dbReference type="OrthoDB" id="1050628at2759"/>
<evidence type="ECO:0000259" key="3">
    <source>
        <dbReference type="Pfam" id="PF23598"/>
    </source>
</evidence>
<gene>
    <name evidence="4" type="primary">RGA3</name>
    <name evidence="4" type="ORF">AXF42_Ash015874</name>
</gene>
<dbReference type="PANTHER" id="PTHR47186:SF49">
    <property type="entry name" value="NB-ARC DOMAIN-CONTAINING PROTEIN"/>
    <property type="match status" value="1"/>
</dbReference>
<dbReference type="PANTHER" id="PTHR47186">
    <property type="entry name" value="LEUCINE-RICH REPEAT-CONTAINING PROTEIN 57"/>
    <property type="match status" value="1"/>
</dbReference>
<accession>A0A2H9ZXT1</accession>
<name>A0A2H9ZXT1_9ASPA</name>
<organism evidence="4 5">
    <name type="scientific">Apostasia shenzhenica</name>
    <dbReference type="NCBI Taxonomy" id="1088818"/>
    <lineage>
        <taxon>Eukaryota</taxon>
        <taxon>Viridiplantae</taxon>
        <taxon>Streptophyta</taxon>
        <taxon>Embryophyta</taxon>
        <taxon>Tracheophyta</taxon>
        <taxon>Spermatophyta</taxon>
        <taxon>Magnoliopsida</taxon>
        <taxon>Liliopsida</taxon>
        <taxon>Asparagales</taxon>
        <taxon>Orchidaceae</taxon>
        <taxon>Apostasioideae</taxon>
        <taxon>Apostasia</taxon>
    </lineage>
</organism>
<proteinExistence type="predicted"/>
<dbReference type="STRING" id="1088818.A0A2H9ZXT1"/>
<reference evidence="4 5" key="1">
    <citation type="journal article" date="2017" name="Nature">
        <title>The Apostasia genome and the evolution of orchids.</title>
        <authorList>
            <person name="Zhang G.Q."/>
            <person name="Liu K.W."/>
            <person name="Li Z."/>
            <person name="Lohaus R."/>
            <person name="Hsiao Y.Y."/>
            <person name="Niu S.C."/>
            <person name="Wang J.Y."/>
            <person name="Lin Y.C."/>
            <person name="Xu Q."/>
            <person name="Chen L.J."/>
            <person name="Yoshida K."/>
            <person name="Fujiwara S."/>
            <person name="Wang Z.W."/>
            <person name="Zhang Y.Q."/>
            <person name="Mitsuda N."/>
            <person name="Wang M."/>
            <person name="Liu G.H."/>
            <person name="Pecoraro L."/>
            <person name="Huang H.X."/>
            <person name="Xiao X.J."/>
            <person name="Lin M."/>
            <person name="Wu X.Y."/>
            <person name="Wu W.L."/>
            <person name="Chen Y.Y."/>
            <person name="Chang S.B."/>
            <person name="Sakamoto S."/>
            <person name="Ohme-Takagi M."/>
            <person name="Yagi M."/>
            <person name="Zeng S.J."/>
            <person name="Shen C.Y."/>
            <person name="Yeh C.M."/>
            <person name="Luo Y.B."/>
            <person name="Tsai W.C."/>
            <person name="Van de Peer Y."/>
            <person name="Liu Z.J."/>
        </authorList>
    </citation>
    <scope>NUCLEOTIDE SEQUENCE [LARGE SCALE GENOMIC DNA]</scope>
    <source>
        <strain evidence="5">cv. Shenzhen</strain>
        <tissue evidence="4">Stem</tissue>
    </source>
</reference>
<dbReference type="EMBL" id="KZ452995">
    <property type="protein sequence ID" value="PKA48111.1"/>
    <property type="molecule type" value="Genomic_DNA"/>
</dbReference>
<dbReference type="Gene3D" id="3.80.10.10">
    <property type="entry name" value="Ribonuclease Inhibitor"/>
    <property type="match status" value="3"/>
</dbReference>
<keyword evidence="1" id="KW-0433">Leucine-rich repeat</keyword>
<keyword evidence="2" id="KW-0677">Repeat</keyword>
<protein>
    <submittedName>
        <fullName evidence="4">Disease resistance protein RGA3</fullName>
    </submittedName>
</protein>